<protein>
    <submittedName>
        <fullName evidence="2">Uncharacterized protein</fullName>
    </submittedName>
</protein>
<evidence type="ECO:0000256" key="1">
    <source>
        <dbReference type="SAM" id="MobiDB-lite"/>
    </source>
</evidence>
<organism evidence="2 3">
    <name type="scientific">Niveomyces insectorum RCEF 264</name>
    <dbReference type="NCBI Taxonomy" id="1081102"/>
    <lineage>
        <taxon>Eukaryota</taxon>
        <taxon>Fungi</taxon>
        <taxon>Dikarya</taxon>
        <taxon>Ascomycota</taxon>
        <taxon>Pezizomycotina</taxon>
        <taxon>Sordariomycetes</taxon>
        <taxon>Hypocreomycetidae</taxon>
        <taxon>Hypocreales</taxon>
        <taxon>Cordycipitaceae</taxon>
        <taxon>Niveomyces</taxon>
    </lineage>
</organism>
<reference evidence="2 3" key="1">
    <citation type="journal article" date="2016" name="Genome Biol. Evol.">
        <title>Divergent and convergent evolution of fungal pathogenicity.</title>
        <authorList>
            <person name="Shang Y."/>
            <person name="Xiao G."/>
            <person name="Zheng P."/>
            <person name="Cen K."/>
            <person name="Zhan S."/>
            <person name="Wang C."/>
        </authorList>
    </citation>
    <scope>NUCLEOTIDE SEQUENCE [LARGE SCALE GENOMIC DNA]</scope>
    <source>
        <strain evidence="2 3">RCEF 264</strain>
    </source>
</reference>
<dbReference type="EMBL" id="AZHD01000004">
    <property type="protein sequence ID" value="OAA64236.1"/>
    <property type="molecule type" value="Genomic_DNA"/>
</dbReference>
<accession>A0A167WVN9</accession>
<feature type="region of interest" description="Disordered" evidence="1">
    <location>
        <begin position="83"/>
        <end position="164"/>
    </location>
</feature>
<feature type="region of interest" description="Disordered" evidence="1">
    <location>
        <begin position="47"/>
        <end position="69"/>
    </location>
</feature>
<name>A0A167WVN9_9HYPO</name>
<dbReference type="Proteomes" id="UP000076874">
    <property type="component" value="Unassembled WGS sequence"/>
</dbReference>
<gene>
    <name evidence="2" type="ORF">SPI_02883</name>
</gene>
<proteinExistence type="predicted"/>
<evidence type="ECO:0000313" key="3">
    <source>
        <dbReference type="Proteomes" id="UP000076874"/>
    </source>
</evidence>
<sequence length="164" mass="16913">MAAGDDALARLGAGPGAAAYFGYYEYAVRAYSGPSSPTAARLRAIAGTPPVRTPPSIGSRSSIRPDMSTRDKITALLAVRPTVKAAASTPGPAPTLTRPRATVEPATRPAVDALEGDNRDDIVDEDIYRASNINANDGGSNDDGGRDADGNENNNVEGGEDNNN</sequence>
<feature type="compositionally biased region" description="Low complexity" evidence="1">
    <location>
        <begin position="54"/>
        <end position="65"/>
    </location>
</feature>
<comment type="caution">
    <text evidence="2">The sequence shown here is derived from an EMBL/GenBank/DDBJ whole genome shotgun (WGS) entry which is preliminary data.</text>
</comment>
<dbReference type="AlphaFoldDB" id="A0A167WVN9"/>
<keyword evidence="3" id="KW-1185">Reference proteome</keyword>
<dbReference type="STRING" id="1081102.A0A167WVN9"/>
<evidence type="ECO:0000313" key="2">
    <source>
        <dbReference type="EMBL" id="OAA64236.1"/>
    </source>
</evidence>